<keyword evidence="3" id="KW-0597">Phosphoprotein</keyword>
<keyword evidence="4" id="KW-0460">Magnesium</keyword>
<dbReference type="PRINTS" id="PR01836">
    <property type="entry name" value="MGATPASE"/>
</dbReference>
<dbReference type="Gene3D" id="1.20.1110.10">
    <property type="entry name" value="Calcium-transporting ATPase, transmembrane domain"/>
    <property type="match status" value="1"/>
</dbReference>
<evidence type="ECO:0000256" key="1">
    <source>
        <dbReference type="ARBA" id="ARBA00004651"/>
    </source>
</evidence>
<feature type="transmembrane region" description="Helical" evidence="5">
    <location>
        <begin position="128"/>
        <end position="146"/>
    </location>
</feature>
<dbReference type="EMBL" id="MLIQ01000016">
    <property type="protein sequence ID" value="OHU56436.1"/>
    <property type="molecule type" value="Genomic_DNA"/>
</dbReference>
<feature type="transmembrane region" description="Helical" evidence="5">
    <location>
        <begin position="99"/>
        <end position="116"/>
    </location>
</feature>
<gene>
    <name evidence="7" type="ORF">BKG82_14285</name>
</gene>
<dbReference type="InterPro" id="IPR006068">
    <property type="entry name" value="ATPase_P-typ_cation-transptr_C"/>
</dbReference>
<comment type="subcellular location">
    <subcellularLocation>
        <location evidence="1">Cell membrane</location>
        <topology evidence="1">Multi-pass membrane protein</topology>
    </subcellularLocation>
</comment>
<dbReference type="AlphaFoldDB" id="A0A1S1LRY2"/>
<evidence type="ECO:0000256" key="4">
    <source>
        <dbReference type="ARBA" id="ARBA00022842"/>
    </source>
</evidence>
<reference evidence="7 8" key="1">
    <citation type="submission" date="2016-10" db="EMBL/GenBank/DDBJ databases">
        <title>Evaluation of Human, Veterinary and Environmental Mycobacterium chelonae Isolates by Core Genome Phylogenomic Analysis, Targeted Gene Comparison, and Anti-microbial Susceptibility Patterns: A Tale of Mistaken Identities.</title>
        <authorList>
            <person name="Fogelson S.B."/>
            <person name="Camus A.C."/>
            <person name="Lorenz W."/>
            <person name="Vasireddy R."/>
            <person name="Vasireddy S."/>
            <person name="Smith T."/>
            <person name="Brown-Elliott B.A."/>
            <person name="Wallace R.J.Jr."/>
            <person name="Hasan N.A."/>
            <person name="Reischl U."/>
            <person name="Sanchez S."/>
        </authorList>
    </citation>
    <scope>NUCLEOTIDE SEQUENCE [LARGE SCALE GENOMIC DNA]</scope>
    <source>
        <strain evidence="7 8">15515</strain>
    </source>
</reference>
<dbReference type="InterPro" id="IPR023298">
    <property type="entry name" value="ATPase_P-typ_TM_dom_sf"/>
</dbReference>
<organism evidence="7 8">
    <name type="scientific">Mycobacteroides chelonae</name>
    <name type="common">Mycobacterium chelonae</name>
    <dbReference type="NCBI Taxonomy" id="1774"/>
    <lineage>
        <taxon>Bacteria</taxon>
        <taxon>Bacillati</taxon>
        <taxon>Actinomycetota</taxon>
        <taxon>Actinomycetes</taxon>
        <taxon>Mycobacteriales</taxon>
        <taxon>Mycobacteriaceae</taxon>
        <taxon>Mycobacteroides</taxon>
    </lineage>
</organism>
<evidence type="ECO:0000313" key="7">
    <source>
        <dbReference type="EMBL" id="OHU56436.1"/>
    </source>
</evidence>
<keyword evidence="2" id="KW-1003">Cell membrane</keyword>
<sequence length="221" mass="24753">MSTRTSAPLTAGASLFLNFLPMLPSQILLNNLLYDTSQLAIPTDEVDIEQLARPSRWNIGFIRRFMMYFGPISSLFDFVTFGVMLWVFHSGPTQFRSGWLIESLATQILVIFAIRTRRIPLFRSTPSMPLVLSALGVVAVGVLIPATPLANSLGFHPLPLGFFAALALMVVCYLVLIEAGKKLFYSTAQTTIRITKQQDEQYHVTRRATRFSVAHSWNPRS</sequence>
<dbReference type="GO" id="GO:0015444">
    <property type="term" value="F:P-type magnesium transporter activity"/>
    <property type="evidence" value="ECO:0007669"/>
    <property type="project" value="InterPro"/>
</dbReference>
<evidence type="ECO:0000313" key="8">
    <source>
        <dbReference type="Proteomes" id="UP000180043"/>
    </source>
</evidence>
<accession>A0A1S1LRY2</accession>
<dbReference type="InterPro" id="IPR006415">
    <property type="entry name" value="P-type_ATPase_IIIB"/>
</dbReference>
<comment type="caution">
    <text evidence="7">The sequence shown here is derived from an EMBL/GenBank/DDBJ whole genome shotgun (WGS) entry which is preliminary data.</text>
</comment>
<keyword evidence="5" id="KW-1133">Transmembrane helix</keyword>
<dbReference type="Proteomes" id="UP000180043">
    <property type="component" value="Unassembled WGS sequence"/>
</dbReference>
<name>A0A1S1LRY2_MYCCH</name>
<evidence type="ECO:0000256" key="2">
    <source>
        <dbReference type="ARBA" id="ARBA00022475"/>
    </source>
</evidence>
<keyword evidence="5" id="KW-0472">Membrane</keyword>
<dbReference type="GO" id="GO:0005886">
    <property type="term" value="C:plasma membrane"/>
    <property type="evidence" value="ECO:0007669"/>
    <property type="project" value="UniProtKB-SubCell"/>
</dbReference>
<dbReference type="Pfam" id="PF00689">
    <property type="entry name" value="Cation_ATPase_C"/>
    <property type="match status" value="1"/>
</dbReference>
<evidence type="ECO:0000259" key="6">
    <source>
        <dbReference type="Pfam" id="PF00689"/>
    </source>
</evidence>
<feature type="transmembrane region" description="Helical" evidence="5">
    <location>
        <begin position="65"/>
        <end position="87"/>
    </location>
</feature>
<dbReference type="SUPFAM" id="SSF81665">
    <property type="entry name" value="Calcium ATPase, transmembrane domain M"/>
    <property type="match status" value="1"/>
</dbReference>
<protein>
    <recommendedName>
        <fullName evidence="6">Cation-transporting P-type ATPase C-terminal domain-containing protein</fullName>
    </recommendedName>
</protein>
<proteinExistence type="predicted"/>
<keyword evidence="5" id="KW-0812">Transmembrane</keyword>
<feature type="domain" description="Cation-transporting P-type ATPase C-terminal" evidence="6">
    <location>
        <begin position="19"/>
        <end position="182"/>
    </location>
</feature>
<evidence type="ECO:0000256" key="3">
    <source>
        <dbReference type="ARBA" id="ARBA00022553"/>
    </source>
</evidence>
<evidence type="ECO:0000256" key="5">
    <source>
        <dbReference type="SAM" id="Phobius"/>
    </source>
</evidence>
<feature type="transmembrane region" description="Helical" evidence="5">
    <location>
        <begin position="158"/>
        <end position="176"/>
    </location>
</feature>